<feature type="compositionally biased region" description="Basic and acidic residues" evidence="1">
    <location>
        <begin position="30"/>
        <end position="50"/>
    </location>
</feature>
<dbReference type="RefSeq" id="WP_026420522.1">
    <property type="nucleotide sequence ID" value="NZ_AUBJ02000001.1"/>
</dbReference>
<proteinExistence type="predicted"/>
<keyword evidence="3" id="KW-1185">Reference proteome</keyword>
<gene>
    <name evidence="2" type="ORF">G443_001407</name>
</gene>
<name>A0ABT1JF52_ACTCY</name>
<sequence length="288" mass="31090">MSIAAADEPDDHGERRDGTREGAHEPAPSDEARRQAAPGHDGDPVPEDLHEWTGRGVTVAEARQWIDHGFLLDSAERWRTSGVYTAEQALAWRTAGLTPYTVRPLLRAGMTPRDAVRWHELGYGHAEAAERHLAGENPRPRRWWWRLMAPGPAGSSELDDGQHATLRMLLGAGVPAFTARAYLDTGWSGEEAVPWAGSGTSPTHAALYRVMGFTPAEAADLGERGEDPAALLARWWDAGVPRAEVPSWVVAGFTVEEARRARAAGTTAEQAAVLRALGGGQPPDQDAP</sequence>
<dbReference type="Proteomes" id="UP000791080">
    <property type="component" value="Unassembled WGS sequence"/>
</dbReference>
<evidence type="ECO:0000313" key="3">
    <source>
        <dbReference type="Proteomes" id="UP000791080"/>
    </source>
</evidence>
<protein>
    <submittedName>
        <fullName evidence="2">Uncharacterized protein</fullName>
    </submittedName>
</protein>
<feature type="compositionally biased region" description="Basic and acidic residues" evidence="1">
    <location>
        <begin position="12"/>
        <end position="24"/>
    </location>
</feature>
<evidence type="ECO:0000313" key="2">
    <source>
        <dbReference type="EMBL" id="MCP2331137.1"/>
    </source>
</evidence>
<feature type="region of interest" description="Disordered" evidence="1">
    <location>
        <begin position="1"/>
        <end position="50"/>
    </location>
</feature>
<evidence type="ECO:0000256" key="1">
    <source>
        <dbReference type="SAM" id="MobiDB-lite"/>
    </source>
</evidence>
<organism evidence="2 3">
    <name type="scientific">Actinoalloteichus caeruleus DSM 43889</name>
    <dbReference type="NCBI Taxonomy" id="1120930"/>
    <lineage>
        <taxon>Bacteria</taxon>
        <taxon>Bacillati</taxon>
        <taxon>Actinomycetota</taxon>
        <taxon>Actinomycetes</taxon>
        <taxon>Pseudonocardiales</taxon>
        <taxon>Pseudonocardiaceae</taxon>
        <taxon>Actinoalloteichus</taxon>
        <taxon>Actinoalloteichus cyanogriseus</taxon>
    </lineage>
</organism>
<accession>A0ABT1JF52</accession>
<comment type="caution">
    <text evidence="2">The sequence shown here is derived from an EMBL/GenBank/DDBJ whole genome shotgun (WGS) entry which is preliminary data.</text>
</comment>
<reference evidence="2 3" key="1">
    <citation type="submission" date="2022-06" db="EMBL/GenBank/DDBJ databases">
        <title>Genomic Encyclopedia of Type Strains, Phase I: the one thousand microbial genomes (KMG-I) project.</title>
        <authorList>
            <person name="Kyrpides N."/>
        </authorList>
    </citation>
    <scope>NUCLEOTIDE SEQUENCE [LARGE SCALE GENOMIC DNA]</scope>
    <source>
        <strain evidence="2 3">DSM 43889</strain>
    </source>
</reference>
<dbReference type="EMBL" id="AUBJ02000001">
    <property type="protein sequence ID" value="MCP2331137.1"/>
    <property type="molecule type" value="Genomic_DNA"/>
</dbReference>